<sequence length="305" mass="35539">MNPKLKKTIFFTLNALILAVAFYFLFTKVNMTFSDIWNFLLHANRWFYLSLVVFTLFLVMQAWNWVQILNHPGRLIAQTKGLLIYINSQFAKYIPGGVWNYVGRIYMTSQAGVALPHQMLTIFYENVLLVMAAAIYAVYLLYLLNMLSLFGMILCFIGFGLFYVFYNPVTRWSEKRLRKFKRFRELQLTLPRKTFFTFLTYFLISHFIMGLAYWMLLKSFGLEDVSLFFAAGTFALAWLVGLLSPLPGGIGVREGFLIYLLSFEVSLDMATQISIITRIWNVLSELVFFLLMNAYALLKKGWKHT</sequence>
<gene>
    <name evidence="6" type="primary">mprF</name>
    <name evidence="7" type="ORF">ACFSUC_04580</name>
</gene>
<evidence type="ECO:0000256" key="1">
    <source>
        <dbReference type="ARBA" id="ARBA00004651"/>
    </source>
</evidence>
<evidence type="ECO:0000256" key="2">
    <source>
        <dbReference type="ARBA" id="ARBA00022475"/>
    </source>
</evidence>
<keyword evidence="6" id="KW-0046">Antibiotic resistance</keyword>
<keyword evidence="6" id="KW-0808">Transferase</keyword>
<feature type="transmembrane region" description="Helical" evidence="6">
    <location>
        <begin position="9"/>
        <end position="26"/>
    </location>
</feature>
<dbReference type="Proteomes" id="UP001597497">
    <property type="component" value="Unassembled WGS sequence"/>
</dbReference>
<feature type="transmembrane region" description="Helical" evidence="6">
    <location>
        <begin position="122"/>
        <end position="142"/>
    </location>
</feature>
<dbReference type="Pfam" id="PF03706">
    <property type="entry name" value="LPG_synthase_TM"/>
    <property type="match status" value="1"/>
</dbReference>
<comment type="function">
    <text evidence="6">Catalyzes the transfer of a lysyl group from L-lysyl-tRNA(Lys) to membrane-bound phosphatidylglycerol (PG), which produces lysylphosphatidylglycerol (LPG), a major component of the bacterial membrane with a positive net charge. LPG synthesis contributes to bacterial virulence as it is involved in the resistance mechanism against cationic antimicrobial peptides (CAMP) produces by the host's immune system (defensins, cathelicidins) and by the competing microorganisms.</text>
</comment>
<dbReference type="RefSeq" id="WP_379928306.1">
    <property type="nucleotide sequence ID" value="NZ_JBHUMM010000007.1"/>
</dbReference>
<reference evidence="8" key="1">
    <citation type="journal article" date="2019" name="Int. J. Syst. Evol. Microbiol.">
        <title>The Global Catalogue of Microorganisms (GCM) 10K type strain sequencing project: providing services to taxonomists for standard genome sequencing and annotation.</title>
        <authorList>
            <consortium name="The Broad Institute Genomics Platform"/>
            <consortium name="The Broad Institute Genome Sequencing Center for Infectious Disease"/>
            <person name="Wu L."/>
            <person name="Ma J."/>
        </authorList>
    </citation>
    <scope>NUCLEOTIDE SEQUENCE [LARGE SCALE GENOMIC DNA]</scope>
    <source>
        <strain evidence="8">KCTC 33676</strain>
    </source>
</reference>
<accession>A0ABW5R788</accession>
<name>A0ABW5R788_9BACL</name>
<feature type="transmembrane region" description="Helical" evidence="6">
    <location>
        <begin position="279"/>
        <end position="298"/>
    </location>
</feature>
<proteinExistence type="inferred from homology"/>
<keyword evidence="5 6" id="KW-0472">Membrane</keyword>
<evidence type="ECO:0000256" key="3">
    <source>
        <dbReference type="ARBA" id="ARBA00022692"/>
    </source>
</evidence>
<comment type="caution">
    <text evidence="7">The sequence shown here is derived from an EMBL/GenBank/DDBJ whole genome shotgun (WGS) entry which is preliminary data.</text>
</comment>
<keyword evidence="8" id="KW-1185">Reference proteome</keyword>
<evidence type="ECO:0000256" key="5">
    <source>
        <dbReference type="ARBA" id="ARBA00023136"/>
    </source>
</evidence>
<comment type="subcellular location">
    <subcellularLocation>
        <location evidence="1 6">Cell membrane</location>
        <topology evidence="1 6">Multi-pass membrane protein</topology>
    </subcellularLocation>
</comment>
<keyword evidence="6" id="KW-0443">Lipid metabolism</keyword>
<evidence type="ECO:0000256" key="4">
    <source>
        <dbReference type="ARBA" id="ARBA00022989"/>
    </source>
</evidence>
<feature type="transmembrane region" description="Helical" evidence="6">
    <location>
        <begin position="190"/>
        <end position="214"/>
    </location>
</feature>
<keyword evidence="3 6" id="KW-0812">Transmembrane</keyword>
<dbReference type="EC" id="2.3.2.3" evidence="6"/>
<comment type="catalytic activity">
    <reaction evidence="6">
        <text>L-lysyl-tRNA(Lys) + a 1,2-diacyl-sn-glycero-3-phospho-(1'-sn-glycerol) = a 1,2-diacyl-sn-glycero-3-phospho-1'-(3'-O-L-lysyl)-sn-glycerol + tRNA(Lys)</text>
        <dbReference type="Rhea" id="RHEA:10668"/>
        <dbReference type="Rhea" id="RHEA-COMP:9696"/>
        <dbReference type="Rhea" id="RHEA-COMP:9697"/>
        <dbReference type="ChEBI" id="CHEBI:64716"/>
        <dbReference type="ChEBI" id="CHEBI:75792"/>
        <dbReference type="ChEBI" id="CHEBI:78442"/>
        <dbReference type="ChEBI" id="CHEBI:78529"/>
        <dbReference type="EC" id="2.3.2.3"/>
    </reaction>
</comment>
<evidence type="ECO:0000313" key="7">
    <source>
        <dbReference type="EMBL" id="MFD2670882.1"/>
    </source>
</evidence>
<feature type="transmembrane region" description="Helical" evidence="6">
    <location>
        <begin position="46"/>
        <end position="66"/>
    </location>
</feature>
<dbReference type="InterPro" id="IPR022791">
    <property type="entry name" value="L-PG_synthase/AglD"/>
</dbReference>
<protein>
    <recommendedName>
        <fullName evidence="6">Phosphatidylglycerol lysyltransferase</fullName>
        <ecNumber evidence="6">2.3.2.3</ecNumber>
    </recommendedName>
    <alternativeName>
        <fullName evidence="6">Lysylphosphatidylglycerol synthase</fullName>
    </alternativeName>
</protein>
<keyword evidence="2" id="KW-1003">Cell membrane</keyword>
<evidence type="ECO:0000256" key="6">
    <source>
        <dbReference type="RuleBase" id="RU363042"/>
    </source>
</evidence>
<evidence type="ECO:0000313" key="8">
    <source>
        <dbReference type="Proteomes" id="UP001597497"/>
    </source>
</evidence>
<dbReference type="PANTHER" id="PTHR39087:SF2">
    <property type="entry name" value="UPF0104 MEMBRANE PROTEIN MJ1595"/>
    <property type="match status" value="1"/>
</dbReference>
<feature type="transmembrane region" description="Helical" evidence="6">
    <location>
        <begin position="148"/>
        <end position="169"/>
    </location>
</feature>
<dbReference type="EMBL" id="JBHUMM010000007">
    <property type="protein sequence ID" value="MFD2670882.1"/>
    <property type="molecule type" value="Genomic_DNA"/>
</dbReference>
<keyword evidence="4 6" id="KW-1133">Transmembrane helix</keyword>
<organism evidence="7 8">
    <name type="scientific">Marinicrinis sediminis</name>
    <dbReference type="NCBI Taxonomy" id="1652465"/>
    <lineage>
        <taxon>Bacteria</taxon>
        <taxon>Bacillati</taxon>
        <taxon>Bacillota</taxon>
        <taxon>Bacilli</taxon>
        <taxon>Bacillales</taxon>
        <taxon>Paenibacillaceae</taxon>
    </lineage>
</organism>
<comment type="similarity">
    <text evidence="6">Belongs to the LPG synthase family.</text>
</comment>
<dbReference type="PANTHER" id="PTHR39087">
    <property type="entry name" value="UPF0104 MEMBRANE PROTEIN MJ1595"/>
    <property type="match status" value="1"/>
</dbReference>
<feature type="transmembrane region" description="Helical" evidence="6">
    <location>
        <begin position="226"/>
        <end position="244"/>
    </location>
</feature>